<dbReference type="Pfam" id="PF06738">
    <property type="entry name" value="ThrE"/>
    <property type="match status" value="1"/>
</dbReference>
<organism evidence="10 11">
    <name type="scientific">Nocardioides panacis</name>
    <dbReference type="NCBI Taxonomy" id="2849501"/>
    <lineage>
        <taxon>Bacteria</taxon>
        <taxon>Bacillati</taxon>
        <taxon>Actinomycetota</taxon>
        <taxon>Actinomycetes</taxon>
        <taxon>Propionibacteriales</taxon>
        <taxon>Nocardioidaceae</taxon>
        <taxon>Nocardioides</taxon>
    </lineage>
</organism>
<accession>A0A975Y1A4</accession>
<comment type="subcellular location">
    <subcellularLocation>
        <location evidence="1">Cell membrane</location>
        <topology evidence="1">Multi-pass membrane protein</topology>
    </subcellularLocation>
</comment>
<protein>
    <submittedName>
        <fullName evidence="10">Threonine/serine exporter family protein</fullName>
    </submittedName>
</protein>
<feature type="transmembrane region" description="Helical" evidence="7">
    <location>
        <begin position="215"/>
        <end position="234"/>
    </location>
</feature>
<feature type="transmembrane region" description="Helical" evidence="7">
    <location>
        <begin position="339"/>
        <end position="359"/>
    </location>
</feature>
<evidence type="ECO:0000256" key="1">
    <source>
        <dbReference type="ARBA" id="ARBA00004651"/>
    </source>
</evidence>
<keyword evidence="5 7" id="KW-0472">Membrane</keyword>
<dbReference type="InterPro" id="IPR050539">
    <property type="entry name" value="ThrE_Dicarb/AminoAcid_Exp"/>
</dbReference>
<dbReference type="RefSeq" id="WP_216941153.1">
    <property type="nucleotide sequence ID" value="NZ_CP077062.1"/>
</dbReference>
<dbReference type="PANTHER" id="PTHR34390:SF2">
    <property type="entry name" value="SUCCINATE TRANSPORTER SUBUNIT YJJP-RELATED"/>
    <property type="match status" value="1"/>
</dbReference>
<dbReference type="GO" id="GO:0022857">
    <property type="term" value="F:transmembrane transporter activity"/>
    <property type="evidence" value="ECO:0007669"/>
    <property type="project" value="InterPro"/>
</dbReference>
<evidence type="ECO:0000256" key="2">
    <source>
        <dbReference type="ARBA" id="ARBA00022475"/>
    </source>
</evidence>
<feature type="domain" description="Threonine/Serine exporter ThrE" evidence="9">
    <location>
        <begin position="295"/>
        <end position="417"/>
    </location>
</feature>
<comment type="similarity">
    <text evidence="6">Belongs to the ThrE exporter (TC 2.A.79) family.</text>
</comment>
<evidence type="ECO:0000259" key="8">
    <source>
        <dbReference type="Pfam" id="PF06738"/>
    </source>
</evidence>
<dbReference type="Proteomes" id="UP000683575">
    <property type="component" value="Chromosome"/>
</dbReference>
<dbReference type="InterPro" id="IPR010619">
    <property type="entry name" value="ThrE-like_N"/>
</dbReference>
<evidence type="ECO:0000256" key="6">
    <source>
        <dbReference type="ARBA" id="ARBA00034125"/>
    </source>
</evidence>
<dbReference type="EMBL" id="CP077062">
    <property type="protein sequence ID" value="QWZ09307.1"/>
    <property type="molecule type" value="Genomic_DNA"/>
</dbReference>
<dbReference type="Pfam" id="PF12821">
    <property type="entry name" value="ThrE_2"/>
    <property type="match status" value="1"/>
</dbReference>
<evidence type="ECO:0000256" key="5">
    <source>
        <dbReference type="ARBA" id="ARBA00023136"/>
    </source>
</evidence>
<sequence>MADSRDTVRDTGRDPARDQSRDVYKTLDLGLRIGEVLLSSGAGAADVGATMLNVAHGCGLRGATADVTFTELAMSHQTSFDEPSMIQIRQVRHREIDYEDLTLVDHLVRDLVRGEIDRDEARSRLARIVSSGHRLPRWAVTLSLGVMGAGVGLLVGGDWVVTLIAFVAAVGVDLLQRQMSRRRLPGFYQQVAGGLLATLIAVTTVAVGVDVDPSRVVTAGIILLLAGINFMGAIQDALTGFPLTAGARILEAILATAGVIAGVSGGLTVGRMLGVNLGRLDPGITSFSDLPVMTLGAAITAAAFAFAAYAPLRSLAPIALIAGVAEVVFYTTFDRGLGVAWSSAMASVTVGLVSYAVAARVRVPPLVIVVSSIVPLLPGLSIYRGLYLLSEGGNGLLSMINAAAIAIALAAGVIFGEYVAQPLKREARRLEGRLSGPRLVGPMRARSVRRRTAARTDPR</sequence>
<evidence type="ECO:0000313" key="10">
    <source>
        <dbReference type="EMBL" id="QWZ09307.1"/>
    </source>
</evidence>
<dbReference type="AlphaFoldDB" id="A0A975Y1A4"/>
<evidence type="ECO:0000256" key="7">
    <source>
        <dbReference type="SAM" id="Phobius"/>
    </source>
</evidence>
<reference evidence="10" key="1">
    <citation type="submission" date="2021-06" db="EMBL/GenBank/DDBJ databases">
        <title>Complete genome sequence of Nocardioides sp. G188.</title>
        <authorList>
            <person name="Im W.-T."/>
        </authorList>
    </citation>
    <scope>NUCLEOTIDE SEQUENCE</scope>
    <source>
        <strain evidence="10">G188</strain>
    </source>
</reference>
<proteinExistence type="inferred from homology"/>
<evidence type="ECO:0000259" key="9">
    <source>
        <dbReference type="Pfam" id="PF12821"/>
    </source>
</evidence>
<feature type="domain" description="Threonine/serine exporter-like N-terminal" evidence="8">
    <location>
        <begin position="30"/>
        <end position="269"/>
    </location>
</feature>
<keyword evidence="3 7" id="KW-0812">Transmembrane</keyword>
<evidence type="ECO:0000256" key="4">
    <source>
        <dbReference type="ARBA" id="ARBA00022989"/>
    </source>
</evidence>
<evidence type="ECO:0000313" key="11">
    <source>
        <dbReference type="Proteomes" id="UP000683575"/>
    </source>
</evidence>
<gene>
    <name evidence="10" type="ORF">KRR39_05850</name>
</gene>
<feature type="transmembrane region" description="Helical" evidence="7">
    <location>
        <begin position="159"/>
        <end position="175"/>
    </location>
</feature>
<keyword evidence="2" id="KW-1003">Cell membrane</keyword>
<name>A0A975Y1A4_9ACTN</name>
<feature type="transmembrane region" description="Helical" evidence="7">
    <location>
        <begin position="290"/>
        <end position="308"/>
    </location>
</feature>
<feature type="transmembrane region" description="Helical" evidence="7">
    <location>
        <begin position="366"/>
        <end position="387"/>
    </location>
</feature>
<dbReference type="KEGG" id="nps:KRR39_05850"/>
<keyword evidence="11" id="KW-1185">Reference proteome</keyword>
<evidence type="ECO:0000256" key="3">
    <source>
        <dbReference type="ARBA" id="ARBA00022692"/>
    </source>
</evidence>
<feature type="transmembrane region" description="Helical" evidence="7">
    <location>
        <begin position="399"/>
        <end position="420"/>
    </location>
</feature>
<keyword evidence="4 7" id="KW-1133">Transmembrane helix</keyword>
<dbReference type="GO" id="GO:0015744">
    <property type="term" value="P:succinate transport"/>
    <property type="evidence" value="ECO:0007669"/>
    <property type="project" value="TreeGrafter"/>
</dbReference>
<dbReference type="InterPro" id="IPR024528">
    <property type="entry name" value="ThrE_2"/>
</dbReference>
<feature type="transmembrane region" description="Helical" evidence="7">
    <location>
        <begin position="187"/>
        <end position="209"/>
    </location>
</feature>
<dbReference type="PANTHER" id="PTHR34390">
    <property type="entry name" value="UPF0442 PROTEIN YJJB-RELATED"/>
    <property type="match status" value="1"/>
</dbReference>
<feature type="transmembrane region" description="Helical" evidence="7">
    <location>
        <begin position="246"/>
        <end position="270"/>
    </location>
</feature>
<dbReference type="GO" id="GO:0005886">
    <property type="term" value="C:plasma membrane"/>
    <property type="evidence" value="ECO:0007669"/>
    <property type="project" value="UniProtKB-SubCell"/>
</dbReference>